<feature type="transmembrane region" description="Helical" evidence="1">
    <location>
        <begin position="6"/>
        <end position="23"/>
    </location>
</feature>
<proteinExistence type="predicted"/>
<dbReference type="EMBL" id="BNJK01000001">
    <property type="protein sequence ID" value="GHO94951.1"/>
    <property type="molecule type" value="Genomic_DNA"/>
</dbReference>
<dbReference type="RefSeq" id="WP_220205657.1">
    <property type="nucleotide sequence ID" value="NZ_BNJK01000001.1"/>
</dbReference>
<protein>
    <submittedName>
        <fullName evidence="2">Uncharacterized protein</fullName>
    </submittedName>
</protein>
<reference evidence="2" key="1">
    <citation type="submission" date="2020-10" db="EMBL/GenBank/DDBJ databases">
        <title>Taxonomic study of unclassified bacteria belonging to the class Ktedonobacteria.</title>
        <authorList>
            <person name="Yabe S."/>
            <person name="Wang C.M."/>
            <person name="Zheng Y."/>
            <person name="Sakai Y."/>
            <person name="Cavaletti L."/>
            <person name="Monciardini P."/>
            <person name="Donadio S."/>
        </authorList>
    </citation>
    <scope>NUCLEOTIDE SEQUENCE</scope>
    <source>
        <strain evidence="2">ID150040</strain>
    </source>
</reference>
<accession>A0A8J3IRK9</accession>
<feature type="transmembrane region" description="Helical" evidence="1">
    <location>
        <begin position="61"/>
        <end position="83"/>
    </location>
</feature>
<keyword evidence="1" id="KW-0812">Transmembrane</keyword>
<organism evidence="2 3">
    <name type="scientific">Reticulibacter mediterranei</name>
    <dbReference type="NCBI Taxonomy" id="2778369"/>
    <lineage>
        <taxon>Bacteria</taxon>
        <taxon>Bacillati</taxon>
        <taxon>Chloroflexota</taxon>
        <taxon>Ktedonobacteria</taxon>
        <taxon>Ktedonobacterales</taxon>
        <taxon>Reticulibacteraceae</taxon>
        <taxon>Reticulibacter</taxon>
    </lineage>
</organism>
<name>A0A8J3IRK9_9CHLR</name>
<evidence type="ECO:0000313" key="3">
    <source>
        <dbReference type="Proteomes" id="UP000597444"/>
    </source>
</evidence>
<comment type="caution">
    <text evidence="2">The sequence shown here is derived from an EMBL/GenBank/DDBJ whole genome shotgun (WGS) entry which is preliminary data.</text>
</comment>
<keyword evidence="1" id="KW-0472">Membrane</keyword>
<keyword evidence="1" id="KW-1133">Transmembrane helix</keyword>
<evidence type="ECO:0000313" key="2">
    <source>
        <dbReference type="EMBL" id="GHO94951.1"/>
    </source>
</evidence>
<evidence type="ECO:0000256" key="1">
    <source>
        <dbReference type="SAM" id="Phobius"/>
    </source>
</evidence>
<keyword evidence="3" id="KW-1185">Reference proteome</keyword>
<dbReference type="AlphaFoldDB" id="A0A8J3IRK9"/>
<feature type="transmembrane region" description="Helical" evidence="1">
    <location>
        <begin position="35"/>
        <end position="55"/>
    </location>
</feature>
<gene>
    <name evidence="2" type="ORF">KSF_049990</name>
</gene>
<dbReference type="Proteomes" id="UP000597444">
    <property type="component" value="Unassembled WGS sequence"/>
</dbReference>
<sequence length="101" mass="11320">MGYILILILTTIGIYLFGERLLTVPDTAHAYLWRWWEFWFSLSCIVAIVLVAIGNGGMSNMLPWAAASFSGLLGLLFALALIVSHPARTSLHLFKHKRHAH</sequence>